<protein>
    <submittedName>
        <fullName evidence="1">Uncharacterized protein</fullName>
    </submittedName>
</protein>
<sequence length="401" mass="46764">MVTAEMYKNYLSSYGSNLAQVKKNQSDAIMNNSFTADAQYKRVYILTKDGWKWEDAKYQRHAKLSILKDAVDYYLQFRPKVHYPIGSYVFVPDDTDFDINISGHELDNPLSLPDERITQLWFIVGRDDANAFVRYNILKCNWKFQWIYDNKLYKCWGSNRSANSYTSGRWDDQYTSSLDNLTAAWLPDIYYAYGNNLYDLGLSDDRTIMHEQRFMLTNNILDPKVYQVTKIIDLNPSGVIKLSIKQDELNKKVDNVQLRICNYYKGSGDQKTEIIQKPQTMITSSQIEWMYLNDDGEIEPLLDRSKQFLYIGKNSYFEYKLPYADLTSEWNISLVDKNSEYTEEEKSYYEGLIKLTVMDNVTISLKPGKAHSLIGKRFNLSATDNNGDNYSSIEVEVQLDE</sequence>
<proteinExistence type="predicted"/>
<dbReference type="EMBL" id="BK016244">
    <property type="protein sequence ID" value="DAG04645.1"/>
    <property type="molecule type" value="Genomic_DNA"/>
</dbReference>
<name>A0A8S5VD47_9CAUD</name>
<organism evidence="1">
    <name type="scientific">Siphoviridae sp. ctDXu9</name>
    <dbReference type="NCBI Taxonomy" id="2825387"/>
    <lineage>
        <taxon>Viruses</taxon>
        <taxon>Duplodnaviria</taxon>
        <taxon>Heunggongvirae</taxon>
        <taxon>Uroviricota</taxon>
        <taxon>Caudoviricetes</taxon>
    </lineage>
</organism>
<reference evidence="1" key="1">
    <citation type="journal article" date="2021" name="Proc. Natl. Acad. Sci. U.S.A.">
        <title>A Catalog of Tens of Thousands of Viruses from Human Metagenomes Reveals Hidden Associations with Chronic Diseases.</title>
        <authorList>
            <person name="Tisza M.J."/>
            <person name="Buck C.B."/>
        </authorList>
    </citation>
    <scope>NUCLEOTIDE SEQUENCE</scope>
    <source>
        <strain evidence="1">CtDXu9</strain>
    </source>
</reference>
<accession>A0A8S5VD47</accession>
<evidence type="ECO:0000313" key="1">
    <source>
        <dbReference type="EMBL" id="DAG04645.1"/>
    </source>
</evidence>